<sequence length="68" mass="7858">MIGFCYWEWIIYMAGIAKLDLLLFLFHGSKNGDTWSYALTFLLVEARLYGLWSGARYLVPVLPRGIRA</sequence>
<dbReference type="AlphaFoldDB" id="A0A2P2Q4D6"/>
<reference evidence="2" key="1">
    <citation type="submission" date="2018-02" db="EMBL/GenBank/DDBJ databases">
        <title>Rhizophora mucronata_Transcriptome.</title>
        <authorList>
            <person name="Meera S.P."/>
            <person name="Sreeshan A."/>
            <person name="Augustine A."/>
        </authorList>
    </citation>
    <scope>NUCLEOTIDE SEQUENCE</scope>
    <source>
        <tissue evidence="2">Leaf</tissue>
    </source>
</reference>
<dbReference type="EMBL" id="GGEC01081348">
    <property type="protein sequence ID" value="MBX61832.1"/>
    <property type="molecule type" value="Transcribed_RNA"/>
</dbReference>
<protein>
    <submittedName>
        <fullName evidence="2">Uncharacterized protein</fullName>
    </submittedName>
</protein>
<keyword evidence="1" id="KW-0472">Membrane</keyword>
<accession>A0A2P2Q4D6</accession>
<evidence type="ECO:0000256" key="1">
    <source>
        <dbReference type="SAM" id="Phobius"/>
    </source>
</evidence>
<feature type="transmembrane region" description="Helical" evidence="1">
    <location>
        <begin position="38"/>
        <end position="59"/>
    </location>
</feature>
<feature type="transmembrane region" description="Helical" evidence="1">
    <location>
        <begin position="6"/>
        <end position="26"/>
    </location>
</feature>
<keyword evidence="1" id="KW-1133">Transmembrane helix</keyword>
<name>A0A2P2Q4D6_RHIMU</name>
<proteinExistence type="predicted"/>
<keyword evidence="1" id="KW-0812">Transmembrane</keyword>
<organism evidence="2">
    <name type="scientific">Rhizophora mucronata</name>
    <name type="common">Asiatic mangrove</name>
    <dbReference type="NCBI Taxonomy" id="61149"/>
    <lineage>
        <taxon>Eukaryota</taxon>
        <taxon>Viridiplantae</taxon>
        <taxon>Streptophyta</taxon>
        <taxon>Embryophyta</taxon>
        <taxon>Tracheophyta</taxon>
        <taxon>Spermatophyta</taxon>
        <taxon>Magnoliopsida</taxon>
        <taxon>eudicotyledons</taxon>
        <taxon>Gunneridae</taxon>
        <taxon>Pentapetalae</taxon>
        <taxon>rosids</taxon>
        <taxon>fabids</taxon>
        <taxon>Malpighiales</taxon>
        <taxon>Rhizophoraceae</taxon>
        <taxon>Rhizophora</taxon>
    </lineage>
</organism>
<evidence type="ECO:0000313" key="2">
    <source>
        <dbReference type="EMBL" id="MBX61832.1"/>
    </source>
</evidence>